<evidence type="ECO:0000256" key="1">
    <source>
        <dbReference type="SAM" id="MobiDB-lite"/>
    </source>
</evidence>
<keyword evidence="4" id="KW-1185">Reference proteome</keyword>
<sequence>MSLFEWPTPTDSDKGPGGPDGPTTDETPARTGQYVLPVIPARNKSRALCGNAFMVVLLNVLALTKIDSNDRTWTRLFVNLLCSLVVMSPNIALIVTDRRPRSRSLANVWLYTAYTCALLIAVFVAYTVGSLPKQLAELTVAYLENRTKS</sequence>
<dbReference type="Proteomes" id="UP001497600">
    <property type="component" value="Chromosome B"/>
</dbReference>
<evidence type="ECO:0000313" key="3">
    <source>
        <dbReference type="EMBL" id="CAK7896406.1"/>
    </source>
</evidence>
<keyword evidence="2" id="KW-0472">Membrane</keyword>
<reference evidence="3 4" key="1">
    <citation type="submission" date="2024-01" db="EMBL/GenBank/DDBJ databases">
        <authorList>
            <consortium name="Genoscope - CEA"/>
            <person name="William W."/>
        </authorList>
    </citation>
    <scope>NUCLEOTIDE SEQUENCE [LARGE SCALE GENOMIC DNA]</scope>
    <source>
        <strain evidence="3 4">29B2s-10</strain>
    </source>
</reference>
<feature type="transmembrane region" description="Helical" evidence="2">
    <location>
        <begin position="108"/>
        <end position="128"/>
    </location>
</feature>
<gene>
    <name evidence="3" type="ORF">CAAN4_B04874</name>
</gene>
<keyword evidence="2" id="KW-0812">Transmembrane</keyword>
<dbReference type="EMBL" id="OZ004254">
    <property type="protein sequence ID" value="CAK7896406.1"/>
    <property type="molecule type" value="Genomic_DNA"/>
</dbReference>
<keyword evidence="2" id="KW-1133">Transmembrane helix</keyword>
<proteinExistence type="predicted"/>
<name>A0ABP0EA92_9ASCO</name>
<feature type="transmembrane region" description="Helical" evidence="2">
    <location>
        <begin position="76"/>
        <end position="96"/>
    </location>
</feature>
<organism evidence="3 4">
    <name type="scientific">[Candida] anglica</name>
    <dbReference type="NCBI Taxonomy" id="148631"/>
    <lineage>
        <taxon>Eukaryota</taxon>
        <taxon>Fungi</taxon>
        <taxon>Dikarya</taxon>
        <taxon>Ascomycota</taxon>
        <taxon>Saccharomycotina</taxon>
        <taxon>Pichiomycetes</taxon>
        <taxon>Debaryomycetaceae</taxon>
        <taxon>Kurtzmaniella</taxon>
    </lineage>
</organism>
<protein>
    <submittedName>
        <fullName evidence="3">Uncharacterized protein</fullName>
    </submittedName>
</protein>
<accession>A0ABP0EA92</accession>
<evidence type="ECO:0000313" key="4">
    <source>
        <dbReference type="Proteomes" id="UP001497600"/>
    </source>
</evidence>
<evidence type="ECO:0000256" key="2">
    <source>
        <dbReference type="SAM" id="Phobius"/>
    </source>
</evidence>
<feature type="region of interest" description="Disordered" evidence="1">
    <location>
        <begin position="1"/>
        <end position="29"/>
    </location>
</feature>